<protein>
    <submittedName>
        <fullName evidence="1">Uncharacterized protein</fullName>
    </submittedName>
</protein>
<dbReference type="EMBL" id="PP861117">
    <property type="protein sequence ID" value="XCH00310.1"/>
    <property type="molecule type" value="Genomic_DNA"/>
</dbReference>
<name>A0AAU8EI85_9CAUD</name>
<evidence type="ECO:0000313" key="1">
    <source>
        <dbReference type="EMBL" id="XCH00310.1"/>
    </source>
</evidence>
<reference evidence="1" key="1">
    <citation type="submission" date="2024-05" db="EMBL/GenBank/DDBJ databases">
        <authorList>
            <person name="Su C."/>
        </authorList>
    </citation>
    <scope>NUCLEOTIDE SEQUENCE</scope>
</reference>
<proteinExistence type="predicted"/>
<accession>A0AAU8EI85</accession>
<sequence>MKNFIIEDNFPLSVARGKVKGASVVNIFGFNAATTTTMRALWELANTTDYVFPTSAVNMTVTSAAGDDGKTMIIFGLDANYEEIQETITLNNATPPVTTLAFLRINNVVMISATNTANVSVTNGGVTYARINANLGTNQASIYTVPAGCSFYLYRIDAFMNDASAAKPGLFRNQVSFPNGRILRVADTPYLNQMNIQRRFPFKYTEKTDIQLQVRTLSGTTYAGVFGEGIVITDDTPIPGNTDYAWP</sequence>
<organism evidence="1">
    <name type="scientific">Synechococcus phage QB2</name>
    <dbReference type="NCBI Taxonomy" id="3159453"/>
    <lineage>
        <taxon>Viruses</taxon>
        <taxon>Duplodnaviria</taxon>
        <taxon>Heunggongvirae</taxon>
        <taxon>Uroviricota</taxon>
        <taxon>Caudoviricetes</taxon>
        <taxon>Pantevenvirales</taxon>
        <taxon>Kyanoviridae</taxon>
    </lineage>
</organism>